<protein>
    <submittedName>
        <fullName evidence="2">Uncharacterized protein</fullName>
    </submittedName>
</protein>
<reference evidence="2 3" key="1">
    <citation type="submission" date="2020-04" db="EMBL/GenBank/DDBJ databases">
        <authorList>
            <person name="De Canck E."/>
        </authorList>
    </citation>
    <scope>NUCLEOTIDE SEQUENCE [LARGE SCALE GENOMIC DNA]</scope>
    <source>
        <strain evidence="2 3">LMG 28614</strain>
    </source>
</reference>
<evidence type="ECO:0000313" key="3">
    <source>
        <dbReference type="Proteomes" id="UP000494365"/>
    </source>
</evidence>
<evidence type="ECO:0000256" key="1">
    <source>
        <dbReference type="SAM" id="MobiDB-lite"/>
    </source>
</evidence>
<keyword evidence="3" id="KW-1185">Reference proteome</keyword>
<gene>
    <name evidence="2" type="ORF">LMG28614_04146</name>
</gene>
<dbReference type="Proteomes" id="UP000494365">
    <property type="component" value="Unassembled WGS sequence"/>
</dbReference>
<accession>A0A6S7BC94</accession>
<proteinExistence type="predicted"/>
<name>A0A6S7BC94_9BURK</name>
<feature type="compositionally biased region" description="Basic and acidic residues" evidence="1">
    <location>
        <begin position="137"/>
        <end position="149"/>
    </location>
</feature>
<feature type="region of interest" description="Disordered" evidence="1">
    <location>
        <begin position="113"/>
        <end position="149"/>
    </location>
</feature>
<organism evidence="2 3">
    <name type="scientific">Paraburkholderia ultramafica</name>
    <dbReference type="NCBI Taxonomy" id="1544867"/>
    <lineage>
        <taxon>Bacteria</taxon>
        <taxon>Pseudomonadati</taxon>
        <taxon>Pseudomonadota</taxon>
        <taxon>Betaproteobacteria</taxon>
        <taxon>Burkholderiales</taxon>
        <taxon>Burkholderiaceae</taxon>
        <taxon>Paraburkholderia</taxon>
    </lineage>
</organism>
<evidence type="ECO:0000313" key="2">
    <source>
        <dbReference type="EMBL" id="CAB3795299.1"/>
    </source>
</evidence>
<dbReference type="AlphaFoldDB" id="A0A6S7BC94"/>
<sequence length="149" mass="16525">MPPYAFLIRHIRCYCTEAGDINVKPAKRNGTFDEAPRLNNYEVELARGASHIASTLYEESMLAAVRESILEFEASHGRDDLKTFAHALLGRLELRGKPAAAKVLQHFIERGRLPEEVTSASPGPVSARQPAARKRKSVDSRKAKTREAA</sequence>
<dbReference type="EMBL" id="CADIKK010000019">
    <property type="protein sequence ID" value="CAB3795299.1"/>
    <property type="molecule type" value="Genomic_DNA"/>
</dbReference>